<keyword evidence="4 6" id="KW-0274">FAD</keyword>
<evidence type="ECO:0000259" key="10">
    <source>
        <dbReference type="PROSITE" id="PS51645"/>
    </source>
</evidence>
<keyword evidence="5 8" id="KW-0157">Chromophore</keyword>
<accession>A0A1G6NR38</accession>
<dbReference type="InterPro" id="IPR014133">
    <property type="entry name" value="Cry_DASH"/>
</dbReference>
<comment type="function">
    <text evidence="8">May have a photoreceptor function.</text>
</comment>
<evidence type="ECO:0000256" key="7">
    <source>
        <dbReference type="PIRSR" id="PIRSR602081-2"/>
    </source>
</evidence>
<dbReference type="InterPro" id="IPR006050">
    <property type="entry name" value="DNA_photolyase_N"/>
</dbReference>
<dbReference type="InterPro" id="IPR002081">
    <property type="entry name" value="Cryptochrome/DNA_photolyase_1"/>
</dbReference>
<dbReference type="Proteomes" id="UP000199060">
    <property type="component" value="Unassembled WGS sequence"/>
</dbReference>
<dbReference type="InterPro" id="IPR036155">
    <property type="entry name" value="Crypto/Photolyase_N_sf"/>
</dbReference>
<comment type="cofactor">
    <cofactor evidence="6 8">
        <name>FAD</name>
        <dbReference type="ChEBI" id="CHEBI:57692"/>
    </cofactor>
    <text evidence="6 8">Binds 1 FAD per subunit.</text>
</comment>
<dbReference type="PANTHER" id="PTHR11455">
    <property type="entry name" value="CRYPTOCHROME"/>
    <property type="match status" value="1"/>
</dbReference>
<evidence type="ECO:0000256" key="8">
    <source>
        <dbReference type="RuleBase" id="RU367151"/>
    </source>
</evidence>
<proteinExistence type="inferred from homology"/>
<evidence type="ECO:0000256" key="6">
    <source>
        <dbReference type="PIRSR" id="PIRSR602081-1"/>
    </source>
</evidence>
<feature type="site" description="Electron transfer via tryptophanyl radical" evidence="7">
    <location>
        <position position="343"/>
    </location>
</feature>
<dbReference type="GO" id="GO:0003677">
    <property type="term" value="F:DNA binding"/>
    <property type="evidence" value="ECO:0007669"/>
    <property type="project" value="TreeGrafter"/>
</dbReference>
<evidence type="ECO:0000256" key="2">
    <source>
        <dbReference type="ARBA" id="ARBA00017881"/>
    </source>
</evidence>
<evidence type="ECO:0000313" key="11">
    <source>
        <dbReference type="EMBL" id="SDC69737.1"/>
    </source>
</evidence>
<dbReference type="Gene3D" id="1.10.579.10">
    <property type="entry name" value="DNA Cyclobutane Dipyrimidine Photolyase, subunit A, domain 3"/>
    <property type="match status" value="1"/>
</dbReference>
<dbReference type="PROSITE" id="PS51645">
    <property type="entry name" value="PHR_CRY_ALPHA_BETA"/>
    <property type="match status" value="1"/>
</dbReference>
<keyword evidence="3 6" id="KW-0285">Flavoprotein</keyword>
<gene>
    <name evidence="11" type="ORF">SAMN04488104_10049</name>
</gene>
<dbReference type="Pfam" id="PF00875">
    <property type="entry name" value="DNA_photolyase"/>
    <property type="match status" value="1"/>
</dbReference>
<dbReference type="EMBL" id="FNAC01000004">
    <property type="protein sequence ID" value="SDC69737.1"/>
    <property type="molecule type" value="Genomic_DNA"/>
</dbReference>
<dbReference type="InterPro" id="IPR036134">
    <property type="entry name" value="Crypto/Photolyase_FAD-like_sf"/>
</dbReference>
<dbReference type="STRING" id="686796.SAMN04488104_10049"/>
<dbReference type="GO" id="GO:0003904">
    <property type="term" value="F:deoxyribodipyrimidine photo-lyase activity"/>
    <property type="evidence" value="ECO:0007669"/>
    <property type="project" value="TreeGrafter"/>
</dbReference>
<dbReference type="SUPFAM" id="SSF52425">
    <property type="entry name" value="Cryptochrome/photolyase, N-terminal domain"/>
    <property type="match status" value="1"/>
</dbReference>
<dbReference type="Pfam" id="PF03441">
    <property type="entry name" value="FAD_binding_7"/>
    <property type="match status" value="1"/>
</dbReference>
<feature type="binding site" evidence="6">
    <location>
        <begin position="272"/>
        <end position="276"/>
    </location>
    <ligand>
        <name>FAD</name>
        <dbReference type="ChEBI" id="CHEBI:57692"/>
    </ligand>
</feature>
<dbReference type="InterPro" id="IPR005101">
    <property type="entry name" value="Cryptochr/Photolyase_FAD-bd"/>
</dbReference>
<evidence type="ECO:0000313" key="12">
    <source>
        <dbReference type="Proteomes" id="UP000199060"/>
    </source>
</evidence>
<protein>
    <recommendedName>
        <fullName evidence="2 8">Cryptochrome DASH</fullName>
    </recommendedName>
</protein>
<keyword evidence="11" id="KW-0456">Lyase</keyword>
<feature type="site" description="Electron transfer via tryptophanyl radical" evidence="7">
    <location>
        <position position="396"/>
    </location>
</feature>
<reference evidence="12" key="1">
    <citation type="submission" date="2016-10" db="EMBL/GenBank/DDBJ databases">
        <authorList>
            <person name="Varghese N."/>
            <person name="Submissions S."/>
        </authorList>
    </citation>
    <scope>NUCLEOTIDE SEQUENCE [LARGE SCALE GENOMIC DNA]</scope>
    <source>
        <strain evidence="12">DSM 23095</strain>
    </source>
</reference>
<evidence type="ECO:0000256" key="4">
    <source>
        <dbReference type="ARBA" id="ARBA00022827"/>
    </source>
</evidence>
<name>A0A1G6NR38_9BACT</name>
<dbReference type="InterPro" id="IPR014729">
    <property type="entry name" value="Rossmann-like_a/b/a_fold"/>
</dbReference>
<dbReference type="NCBIfam" id="TIGR02765">
    <property type="entry name" value="crypto_DASH"/>
    <property type="match status" value="1"/>
</dbReference>
<feature type="domain" description="Photolyase/cryptochrome alpha/beta" evidence="10">
    <location>
        <begin position="27"/>
        <end position="161"/>
    </location>
</feature>
<dbReference type="Gene3D" id="3.40.50.620">
    <property type="entry name" value="HUPs"/>
    <property type="match status" value="1"/>
</dbReference>
<dbReference type="PANTHER" id="PTHR11455:SF22">
    <property type="entry name" value="CRYPTOCHROME DASH"/>
    <property type="match status" value="1"/>
</dbReference>
<keyword evidence="9" id="KW-0175">Coiled coil</keyword>
<keyword evidence="12" id="KW-1185">Reference proteome</keyword>
<evidence type="ECO:0000256" key="5">
    <source>
        <dbReference type="ARBA" id="ARBA00022991"/>
    </source>
</evidence>
<dbReference type="Gene3D" id="1.25.40.80">
    <property type="match status" value="1"/>
</dbReference>
<feature type="site" description="Electron transfer via tryptophanyl radical" evidence="7">
    <location>
        <position position="419"/>
    </location>
</feature>
<dbReference type="SUPFAM" id="SSF48173">
    <property type="entry name" value="Cryptochrome/photolyase FAD-binding domain"/>
    <property type="match status" value="1"/>
</dbReference>
<feature type="binding site" evidence="6">
    <location>
        <begin position="312"/>
        <end position="319"/>
    </location>
    <ligand>
        <name>FAD</name>
        <dbReference type="ChEBI" id="CHEBI:57692"/>
    </ligand>
</feature>
<feature type="coiled-coil region" evidence="9">
    <location>
        <begin position="81"/>
        <end position="108"/>
    </location>
</feature>
<comment type="cofactor">
    <cofactor evidence="8">
        <name>(6R)-5,10-methylene-5,6,7,8-tetrahydrofolate</name>
        <dbReference type="ChEBI" id="CHEBI:15636"/>
    </cofactor>
    <text evidence="8">Binds 1 5,10-methenyltetrahydrofolate (MTHF) per subunit.</text>
</comment>
<organism evidence="11 12">
    <name type="scientific">Algoriphagus faecimaris</name>
    <dbReference type="NCBI Taxonomy" id="686796"/>
    <lineage>
        <taxon>Bacteria</taxon>
        <taxon>Pseudomonadati</taxon>
        <taxon>Bacteroidota</taxon>
        <taxon>Cytophagia</taxon>
        <taxon>Cytophagales</taxon>
        <taxon>Cyclobacteriaceae</taxon>
        <taxon>Algoriphagus</taxon>
    </lineage>
</organism>
<dbReference type="PRINTS" id="PR00147">
    <property type="entry name" value="DNAPHOTLYASE"/>
</dbReference>
<dbReference type="AlphaFoldDB" id="A0A1G6NR38"/>
<feature type="binding site" evidence="6">
    <location>
        <begin position="409"/>
        <end position="411"/>
    </location>
    <ligand>
        <name>FAD</name>
        <dbReference type="ChEBI" id="CHEBI:57692"/>
    </ligand>
</feature>
<evidence type="ECO:0000256" key="1">
    <source>
        <dbReference type="ARBA" id="ARBA00005862"/>
    </source>
</evidence>
<feature type="binding site" evidence="6">
    <location>
        <position position="259"/>
    </location>
    <ligand>
        <name>FAD</name>
        <dbReference type="ChEBI" id="CHEBI:57692"/>
    </ligand>
</feature>
<comment type="similarity">
    <text evidence="1 8">Belongs to the DNA photolyase class-1 family.</text>
</comment>
<dbReference type="GO" id="GO:0071949">
    <property type="term" value="F:FAD binding"/>
    <property type="evidence" value="ECO:0007669"/>
    <property type="project" value="TreeGrafter"/>
</dbReference>
<evidence type="ECO:0000256" key="9">
    <source>
        <dbReference type="SAM" id="Coils"/>
    </source>
</evidence>
<evidence type="ECO:0000256" key="3">
    <source>
        <dbReference type="ARBA" id="ARBA00022630"/>
    </source>
</evidence>
<dbReference type="GO" id="GO:0000719">
    <property type="term" value="P:photoreactive repair"/>
    <property type="evidence" value="ECO:0007669"/>
    <property type="project" value="TreeGrafter"/>
</dbReference>
<sequence length="499" mass="58631">MNFQENEFLNSTKHYASTGCFASMKYRRIIVWFRNDLRLLDNETLFKASEMGSEIIPVYCFDPRHFEKTELGFPKIGAFRAKFLFESIEDLRTQLREKEADLLLLRGKPEEELVTLAERLKADAIFFSREVTAEERRVDRSLEKVSWSKGIATESFWQSTLYHIDDLPFPINQTPEIFTQFRKNVEKLSEVRASYPHPKKLNFPRNLIPISGEVPEMETYGLEEPGFVREKVMEFDGGERAGLGRIQSYFWDGDHLKSYKETRNGLIGADYSSKFSPWLALGCISPRVIYEEVKRYEKERKKNQSTYWLVFELIWRDYFRFICKKHGDQVFHIGGIKNTKDSWRRDSADFQRWCEGQTGVPFVDANMRELKLTGFMSNRGRQNVASFLVNDLGIDWTWGASYFESQLIDYDVCSNWGNWMYVGGVGNDPRENRYFNILRQAKNYDKNGDYVRLWVPEISKIKGFGIQYPWEFSTSKLNEKGIQLDKTYPQPMVKLEGVF</sequence>